<gene>
    <name evidence="1" type="ORF">BG006_004470</name>
</gene>
<evidence type="ECO:0000313" key="2">
    <source>
        <dbReference type="Proteomes" id="UP000696485"/>
    </source>
</evidence>
<sequence>GGVRGVQAMRSYLQMVELLREEIIETHRLEDGLFEEAVAQMQHECVVRQAELMMKVVSAQKLSFSEDIL</sequence>
<keyword evidence="2" id="KW-1185">Reference proteome</keyword>
<proteinExistence type="predicted"/>
<accession>A0A9P5VG09</accession>
<reference evidence="1" key="1">
    <citation type="journal article" date="2020" name="Fungal Divers.">
        <title>Resolving the Mortierellaceae phylogeny through synthesis of multi-gene phylogenetics and phylogenomics.</title>
        <authorList>
            <person name="Vandepol N."/>
            <person name="Liber J."/>
            <person name="Desiro A."/>
            <person name="Na H."/>
            <person name="Kennedy M."/>
            <person name="Barry K."/>
            <person name="Grigoriev I.V."/>
            <person name="Miller A.N."/>
            <person name="O'Donnell K."/>
            <person name="Stajich J.E."/>
            <person name="Bonito G."/>
        </authorList>
    </citation>
    <scope>NUCLEOTIDE SEQUENCE</scope>
    <source>
        <strain evidence="1">NVP1</strain>
    </source>
</reference>
<feature type="non-terminal residue" evidence="1">
    <location>
        <position position="1"/>
    </location>
</feature>
<protein>
    <submittedName>
        <fullName evidence="1">Uncharacterized protein</fullName>
    </submittedName>
</protein>
<dbReference type="Proteomes" id="UP000696485">
    <property type="component" value="Unassembled WGS sequence"/>
</dbReference>
<dbReference type="EMBL" id="JAAAUY010002478">
    <property type="protein sequence ID" value="KAF9311858.1"/>
    <property type="molecule type" value="Genomic_DNA"/>
</dbReference>
<evidence type="ECO:0000313" key="1">
    <source>
        <dbReference type="EMBL" id="KAF9311858.1"/>
    </source>
</evidence>
<comment type="caution">
    <text evidence="1">The sequence shown here is derived from an EMBL/GenBank/DDBJ whole genome shotgun (WGS) entry which is preliminary data.</text>
</comment>
<name>A0A9P5VG09_9FUNG</name>
<dbReference type="AlphaFoldDB" id="A0A9P5VG09"/>
<organism evidence="1 2">
    <name type="scientific">Podila minutissima</name>
    <dbReference type="NCBI Taxonomy" id="64525"/>
    <lineage>
        <taxon>Eukaryota</taxon>
        <taxon>Fungi</taxon>
        <taxon>Fungi incertae sedis</taxon>
        <taxon>Mucoromycota</taxon>
        <taxon>Mortierellomycotina</taxon>
        <taxon>Mortierellomycetes</taxon>
        <taxon>Mortierellales</taxon>
        <taxon>Mortierellaceae</taxon>
        <taxon>Podila</taxon>
    </lineage>
</organism>